<evidence type="ECO:0000256" key="1">
    <source>
        <dbReference type="SAM" id="SignalP"/>
    </source>
</evidence>
<sequence length="1142" mass="117526">MKGRSFYLSVVILLWLCCLAERSGAQALTGVTFSPTSLCPGGALTVNFTATGTFGTGNVFTAQLSDATGFMPVNPTVIGSVTRTTSGTINAIIPKTAVAGTGYRIRIVSSTVAKASITSAITLALTTPVPPTAATPAPYCQGASAAPLTATALAGATLQWYGQNATGGTGSSTPTVPVTTQAGTANYYVSQIVNSCESTRRSITVTVKTAPVGPTVTPVPTYCLSQTATALSATPSAGGTLNWYGTAATGGTASSVAPKPSTTQAGTTNYYVSQTLNGCESARVAIAVTVSSGPSAPVVKNPTQACLNQTPPSLTATASLGGTLNWYTAATGGIASSVAPKPTTNSLGSTTYYVSQSVSGCESPRAALTVTVSSIPFMPNIAIPSAYCEGATAQALSAGGQNLLWYGVNKTGGTGSPTATIPSTASTAIGTTSYYVTQTVNGCESARATIPVQVKDTPNAPVTSALDICQGVTVPALSISLVANATANWYGTSATGGTPTTVAPKPSSTTPSNALYYVSQTLNGCESPRASLRVQVKATPTAPGVSPISLCNNATATPLTANGKNLKWYDSFDKLLGGTPTPNTSNVGTLTYKVSQVSDDGCEGPKANLSVVVNALPGMPTVKNVSYCQAQTDQPAQNIEVLQATGQNLKWYNQAGNQLPGAPTPSIDKSGAQVYLVSQTVNNCESPRATLQVNVGAIAAPTVAKTLLVYCIDEKVGPLEAAGEPGSTLQWIDPYGRFRSDTPIPSTQNTNVNPDGDIFYVYQISSGGCYSPRAAIRVIVNAPPTLALRSQNATVNLGEKATLELKFTGSGPYSYSISEGYTGTCRRADTTIAVVPRGNTTYQVAGVSNGCGLGLPGNPATASVTVRVPTVSTNTLATTTLCAGTSIDVPFTTTGQFTQDNRFKIELASTADTSKKYSVAATALRSPVSGALPDTIPSGQYYVRVIALNSGVSVPGTDSPTPLTIRSKPTASLSGTLVAQEGMPVNLTFTFGGDGPWTFTFADSLQSYSGTATTSPYLAEVRPNKNTVYRLTSVSNNCGTGVASGTATVAVFSVLGTGDSSLDQQVKIYPMPVTTTFTVELNLQLIFNPAVITLSDSRGRPLQERVTRLHYNDFDLTGQPNGIYLVRVQVGDRQVIRKILKQ</sequence>
<keyword evidence="4" id="KW-1185">Reference proteome</keyword>
<feature type="domain" description="Ig-like" evidence="2">
    <location>
        <begin position="294"/>
        <end position="373"/>
    </location>
</feature>
<dbReference type="InterPro" id="IPR044023">
    <property type="entry name" value="Ig_7"/>
</dbReference>
<dbReference type="NCBIfam" id="TIGR04183">
    <property type="entry name" value="Por_Secre_tail"/>
    <property type="match status" value="1"/>
</dbReference>
<dbReference type="Pfam" id="PF19081">
    <property type="entry name" value="Ig_7"/>
    <property type="match status" value="4"/>
</dbReference>
<evidence type="ECO:0000313" key="3">
    <source>
        <dbReference type="EMBL" id="MBD2700056.1"/>
    </source>
</evidence>
<feature type="signal peptide" evidence="1">
    <location>
        <begin position="1"/>
        <end position="27"/>
    </location>
</feature>
<name>A0A926Y1F4_9BACT</name>
<proteinExistence type="predicted"/>
<reference evidence="3" key="1">
    <citation type="submission" date="2020-09" db="EMBL/GenBank/DDBJ databases">
        <authorList>
            <person name="Kim M.K."/>
        </authorList>
    </citation>
    <scope>NUCLEOTIDE SEQUENCE</scope>
    <source>
        <strain evidence="3">BT702</strain>
    </source>
</reference>
<evidence type="ECO:0000259" key="2">
    <source>
        <dbReference type="Pfam" id="PF19081"/>
    </source>
</evidence>
<keyword evidence="1" id="KW-0732">Signal</keyword>
<dbReference type="Proteomes" id="UP000598820">
    <property type="component" value="Unassembled WGS sequence"/>
</dbReference>
<evidence type="ECO:0000313" key="4">
    <source>
        <dbReference type="Proteomes" id="UP000598820"/>
    </source>
</evidence>
<accession>A0A926Y1F4</accession>
<dbReference type="AlphaFoldDB" id="A0A926Y1F4"/>
<feature type="domain" description="Ig-like" evidence="2">
    <location>
        <begin position="128"/>
        <end position="208"/>
    </location>
</feature>
<feature type="chain" id="PRO_5037434906" evidence="1">
    <location>
        <begin position="28"/>
        <end position="1142"/>
    </location>
</feature>
<dbReference type="RefSeq" id="WP_190885913.1">
    <property type="nucleotide sequence ID" value="NZ_JACWZY010000003.1"/>
</dbReference>
<gene>
    <name evidence="3" type="ORF">IC229_05380</name>
</gene>
<dbReference type="InterPro" id="IPR026444">
    <property type="entry name" value="Secre_tail"/>
</dbReference>
<feature type="domain" description="Ig-like" evidence="2">
    <location>
        <begin position="211"/>
        <end position="291"/>
    </location>
</feature>
<dbReference type="EMBL" id="JACWZY010000003">
    <property type="protein sequence ID" value="MBD2700056.1"/>
    <property type="molecule type" value="Genomic_DNA"/>
</dbReference>
<organism evidence="3 4">
    <name type="scientific">Spirosoma profusum</name>
    <dbReference type="NCBI Taxonomy" id="2771354"/>
    <lineage>
        <taxon>Bacteria</taxon>
        <taxon>Pseudomonadati</taxon>
        <taxon>Bacteroidota</taxon>
        <taxon>Cytophagia</taxon>
        <taxon>Cytophagales</taxon>
        <taxon>Cytophagaceae</taxon>
        <taxon>Spirosoma</taxon>
    </lineage>
</organism>
<protein>
    <submittedName>
        <fullName evidence="3">T9SS type A sorting domain-containing protein</fullName>
    </submittedName>
</protein>
<comment type="caution">
    <text evidence="3">The sequence shown here is derived from an EMBL/GenBank/DDBJ whole genome shotgun (WGS) entry which is preliminary data.</text>
</comment>
<feature type="domain" description="Ig-like" evidence="2">
    <location>
        <begin position="458"/>
        <end position="536"/>
    </location>
</feature>